<accession>A0AC35UI96</accession>
<evidence type="ECO:0000313" key="2">
    <source>
        <dbReference type="WBParaSite" id="RSKR_0001161100.1"/>
    </source>
</evidence>
<dbReference type="WBParaSite" id="RSKR_0001161100.1">
    <property type="protein sequence ID" value="RSKR_0001161100.1"/>
    <property type="gene ID" value="RSKR_0001161100"/>
</dbReference>
<reference evidence="2" key="1">
    <citation type="submission" date="2016-11" db="UniProtKB">
        <authorList>
            <consortium name="WormBaseParasite"/>
        </authorList>
    </citation>
    <scope>IDENTIFICATION</scope>
    <source>
        <strain evidence="2">KR3021</strain>
    </source>
</reference>
<sequence>MGSLYDQDTAFISSSKNFALSSYVDYNHISGIMSTPKANLNKSFLSPPSSSKNKVEIAGIVYKESKSLYKKVELPLWNELTKTDVISIGNIHVKENANILTSLYKVMARKRCCIVKSGHLLIYSCSSEKKGHLLDLKKIVKIVFEGYNKNCESKRFVSIKLKWAFGSVELALHENEIDTWKEPIFRIHERCGVFAFDSSFNFSTKRKSIFETTLNDDLEPYFNSADDSVDDDIFNTSFLAAHSSGAETDIHQPKMLHTNSSIISEDGLRFDTPRPMVTEQKIEGEGDGGTFPTSRGVLLAKNP</sequence>
<organism evidence="1 2">
    <name type="scientific">Rhabditophanes sp. KR3021</name>
    <dbReference type="NCBI Taxonomy" id="114890"/>
    <lineage>
        <taxon>Eukaryota</taxon>
        <taxon>Metazoa</taxon>
        <taxon>Ecdysozoa</taxon>
        <taxon>Nematoda</taxon>
        <taxon>Chromadorea</taxon>
        <taxon>Rhabditida</taxon>
        <taxon>Tylenchina</taxon>
        <taxon>Panagrolaimomorpha</taxon>
        <taxon>Strongyloidoidea</taxon>
        <taxon>Alloionematidae</taxon>
        <taxon>Rhabditophanes</taxon>
    </lineage>
</organism>
<evidence type="ECO:0000313" key="1">
    <source>
        <dbReference type="Proteomes" id="UP000095286"/>
    </source>
</evidence>
<protein>
    <submittedName>
        <fullName evidence="2">PH domain-containing protein</fullName>
    </submittedName>
</protein>
<name>A0AC35UI96_9BILA</name>
<dbReference type="Proteomes" id="UP000095286">
    <property type="component" value="Unplaced"/>
</dbReference>
<proteinExistence type="predicted"/>